<keyword evidence="6" id="KW-0256">Endoplasmic reticulum</keyword>
<dbReference type="OrthoDB" id="5546453at2759"/>
<evidence type="ECO:0000256" key="6">
    <source>
        <dbReference type="ARBA" id="ARBA00022824"/>
    </source>
</evidence>
<feature type="transmembrane region" description="Helical" evidence="10">
    <location>
        <begin position="7"/>
        <end position="25"/>
    </location>
</feature>
<dbReference type="GO" id="GO:0005789">
    <property type="term" value="C:endoplasmic reticulum membrane"/>
    <property type="evidence" value="ECO:0007669"/>
    <property type="project" value="UniProtKB-SubCell"/>
</dbReference>
<keyword evidence="9" id="KW-0325">Glycoprotein</keyword>
<evidence type="ECO:0008006" key="13">
    <source>
        <dbReference type="Google" id="ProtNLM"/>
    </source>
</evidence>
<evidence type="ECO:0000256" key="4">
    <source>
        <dbReference type="ARBA" id="ARBA00022502"/>
    </source>
</evidence>
<name>A0A8J4PMK5_9MYCE</name>
<dbReference type="PANTHER" id="PTHR28650">
    <property type="entry name" value="PHOSPHATIDYLINOSITOL-GLYCAN BIOSYNTHESIS CLASS X PROTEIN"/>
    <property type="match status" value="1"/>
</dbReference>
<keyword evidence="12" id="KW-1185">Reference proteome</keyword>
<dbReference type="SMART" id="SM00780">
    <property type="entry name" value="PIG-X"/>
    <property type="match status" value="1"/>
</dbReference>
<evidence type="ECO:0000256" key="3">
    <source>
        <dbReference type="ARBA" id="ARBA00010345"/>
    </source>
</evidence>
<reference evidence="11" key="1">
    <citation type="submission" date="2020-01" db="EMBL/GenBank/DDBJ databases">
        <title>Development of genomics and gene disruption for Polysphondylium violaceum indicates a role for the polyketide synthase stlB in stalk morphogenesis.</title>
        <authorList>
            <person name="Narita B."/>
            <person name="Kawabe Y."/>
            <person name="Kin K."/>
            <person name="Saito T."/>
            <person name="Gibbs R."/>
            <person name="Kuspa A."/>
            <person name="Muzny D."/>
            <person name="Queller D."/>
            <person name="Richards S."/>
            <person name="Strassman J."/>
            <person name="Sucgang R."/>
            <person name="Worley K."/>
            <person name="Schaap P."/>
        </authorList>
    </citation>
    <scope>NUCLEOTIDE SEQUENCE</scope>
    <source>
        <strain evidence="11">QSvi11</strain>
    </source>
</reference>
<dbReference type="PANTHER" id="PTHR28650:SF1">
    <property type="entry name" value="PHOSPHATIDYLINOSITOL-GLYCAN BIOSYNTHESIS CLASS X PROTEIN"/>
    <property type="match status" value="1"/>
</dbReference>
<comment type="subcellular location">
    <subcellularLocation>
        <location evidence="1">Endoplasmic reticulum membrane</location>
        <topology evidence="1">Single-pass membrane protein</topology>
    </subcellularLocation>
</comment>
<evidence type="ECO:0000256" key="1">
    <source>
        <dbReference type="ARBA" id="ARBA00004389"/>
    </source>
</evidence>
<dbReference type="InterPro" id="IPR040039">
    <property type="entry name" value="PIGX"/>
</dbReference>
<comment type="caution">
    <text evidence="11">The sequence shown here is derived from an EMBL/GenBank/DDBJ whole genome shotgun (WGS) entry which is preliminary data.</text>
</comment>
<evidence type="ECO:0000256" key="5">
    <source>
        <dbReference type="ARBA" id="ARBA00022692"/>
    </source>
</evidence>
<dbReference type="Pfam" id="PF08320">
    <property type="entry name" value="PIG-X"/>
    <property type="match status" value="1"/>
</dbReference>
<accession>A0A8J4PMK5</accession>
<evidence type="ECO:0000313" key="11">
    <source>
        <dbReference type="EMBL" id="KAF2069863.1"/>
    </source>
</evidence>
<feature type="transmembrane region" description="Helical" evidence="10">
    <location>
        <begin position="526"/>
        <end position="546"/>
    </location>
</feature>
<dbReference type="InterPro" id="IPR013233">
    <property type="entry name" value="PIG-X/PBN1"/>
</dbReference>
<proteinExistence type="inferred from homology"/>
<keyword evidence="8 10" id="KW-0472">Membrane</keyword>
<dbReference type="UniPathway" id="UPA00196"/>
<evidence type="ECO:0000256" key="2">
    <source>
        <dbReference type="ARBA" id="ARBA00004687"/>
    </source>
</evidence>
<comment type="pathway">
    <text evidence="2">Glycolipid biosynthesis; glycosylphosphatidylinositol-anchor biosynthesis.</text>
</comment>
<gene>
    <name evidence="11" type="ORF">CYY_008816</name>
</gene>
<evidence type="ECO:0000256" key="8">
    <source>
        <dbReference type="ARBA" id="ARBA00023136"/>
    </source>
</evidence>
<dbReference type="Proteomes" id="UP000695562">
    <property type="component" value="Unassembled WGS sequence"/>
</dbReference>
<dbReference type="AlphaFoldDB" id="A0A8J4PMK5"/>
<dbReference type="EMBL" id="AJWJ01000583">
    <property type="protein sequence ID" value="KAF2069863.1"/>
    <property type="molecule type" value="Genomic_DNA"/>
</dbReference>
<evidence type="ECO:0000313" key="12">
    <source>
        <dbReference type="Proteomes" id="UP000695562"/>
    </source>
</evidence>
<protein>
    <recommendedName>
        <fullName evidence="13">Phosphatidylinositol glycan</fullName>
    </recommendedName>
</protein>
<organism evidence="11 12">
    <name type="scientific">Polysphondylium violaceum</name>
    <dbReference type="NCBI Taxonomy" id="133409"/>
    <lineage>
        <taxon>Eukaryota</taxon>
        <taxon>Amoebozoa</taxon>
        <taxon>Evosea</taxon>
        <taxon>Eumycetozoa</taxon>
        <taxon>Dictyostelia</taxon>
        <taxon>Dictyosteliales</taxon>
        <taxon>Dictyosteliaceae</taxon>
        <taxon>Polysphondylium</taxon>
    </lineage>
</organism>
<evidence type="ECO:0000256" key="7">
    <source>
        <dbReference type="ARBA" id="ARBA00022989"/>
    </source>
</evidence>
<keyword evidence="4" id="KW-0337">GPI-anchor biosynthesis</keyword>
<evidence type="ECO:0000256" key="10">
    <source>
        <dbReference type="SAM" id="Phobius"/>
    </source>
</evidence>
<dbReference type="GO" id="GO:0006506">
    <property type="term" value="P:GPI anchor biosynthetic process"/>
    <property type="evidence" value="ECO:0007669"/>
    <property type="project" value="UniProtKB-UniPathway"/>
</dbReference>
<comment type="similarity">
    <text evidence="3">Belongs to the PIGX family.</text>
</comment>
<evidence type="ECO:0000256" key="9">
    <source>
        <dbReference type="ARBA" id="ARBA00023180"/>
    </source>
</evidence>
<sequence>MKAINLYFIYTLILSSLFIICSFATTTENQHQQQKESIIINSDNGISLASTGDSFTFVSNGGSTILSHNYQETTSKSLIDDESIQSIVIHYNNNYESDVSTDLYPLVSQPIVQVLINYKKGAKQTTMDSYSTIKTLPFNDTVALCTILESVLDLPIQPCSTFNSKFIDNLSHMGLVPSKLKSPFFMGITDFNNDNSNENNNDRSRFIQSTNSLNSQDFILFALGANQSSFLSSRSLYFSNTLKDTAKNNILPLNSKNNADHFIGMSITITKSYIQLNEMASYKSNNNIVLEKNKLSETSSLPVSFILYTVKSDLTELLTYKEGKIINELQPPTKLDNPEVAHLITPTDPRIASTSILFNQRTVVKQGFHRELISNISISTSGSGAQNQCSLLFLEHFDQGIFVDQYEVDEIHRFGGPQVNIYQLIDLEKPSATSTQNYISVETAPFVLDSENITHLTVTLPIHFRYQNPSIDSEFRQSLISPPIVYIRCQADLGGEWKRVANIKSPQTKPIKTNIPVGQLNVQNDISLYTLGVTFIGSLIVIMTIGKISSKSISIHLKNN</sequence>
<keyword evidence="5 10" id="KW-0812">Transmembrane</keyword>
<keyword evidence="7 10" id="KW-1133">Transmembrane helix</keyword>